<feature type="modified residue" description="4-aspartylphosphate" evidence="1">
    <location>
        <position position="80"/>
    </location>
</feature>
<dbReference type="PANTHER" id="PTHR44520">
    <property type="entry name" value="RESPONSE REGULATOR RCP1-RELATED"/>
    <property type="match status" value="1"/>
</dbReference>
<keyword evidence="1" id="KW-0597">Phosphoprotein</keyword>
<sequence length="162" mass="17679">MNHQSSAVGRHPDQVSQRPYILLVDDNPLDIELTLLALAEHGLHEQVLVIDHGQEALDFLQAASGPNGRWDGLPSLILLDLNMPGVSGAEILKQIRNQSVTRRLCVVILSSSDLPQDHAACETADAYLIKPLRLEQFIQVVGEVLCTILSAVSPAPPRRAQD</sequence>
<comment type="caution">
    <text evidence="3">The sequence shown here is derived from an EMBL/GenBank/DDBJ whole genome shotgun (WGS) entry which is preliminary data.</text>
</comment>
<accession>A0ABV6AVD6</accession>
<gene>
    <name evidence="3" type="ORF">ACFFLM_05730</name>
</gene>
<dbReference type="InterPro" id="IPR052893">
    <property type="entry name" value="TCS_response_regulator"/>
</dbReference>
<dbReference type="RefSeq" id="WP_380006537.1">
    <property type="nucleotide sequence ID" value="NZ_JBHLYR010000016.1"/>
</dbReference>
<dbReference type="Proteomes" id="UP001589733">
    <property type="component" value="Unassembled WGS sequence"/>
</dbReference>
<organism evidence="3 4">
    <name type="scientific">Deinococcus oregonensis</name>
    <dbReference type="NCBI Taxonomy" id="1805970"/>
    <lineage>
        <taxon>Bacteria</taxon>
        <taxon>Thermotogati</taxon>
        <taxon>Deinococcota</taxon>
        <taxon>Deinococci</taxon>
        <taxon>Deinococcales</taxon>
        <taxon>Deinococcaceae</taxon>
        <taxon>Deinococcus</taxon>
    </lineage>
</organism>
<protein>
    <submittedName>
        <fullName evidence="3">Response regulator</fullName>
    </submittedName>
</protein>
<dbReference type="CDD" id="cd17557">
    <property type="entry name" value="REC_Rcp-like"/>
    <property type="match status" value="1"/>
</dbReference>
<dbReference type="InterPro" id="IPR001789">
    <property type="entry name" value="Sig_transdc_resp-reg_receiver"/>
</dbReference>
<dbReference type="Gene3D" id="3.40.50.2300">
    <property type="match status" value="1"/>
</dbReference>
<dbReference type="SUPFAM" id="SSF52172">
    <property type="entry name" value="CheY-like"/>
    <property type="match status" value="1"/>
</dbReference>
<dbReference type="PROSITE" id="PS50110">
    <property type="entry name" value="RESPONSE_REGULATORY"/>
    <property type="match status" value="1"/>
</dbReference>
<evidence type="ECO:0000256" key="1">
    <source>
        <dbReference type="PROSITE-ProRule" id="PRU00169"/>
    </source>
</evidence>
<feature type="domain" description="Response regulatory" evidence="2">
    <location>
        <begin position="20"/>
        <end position="145"/>
    </location>
</feature>
<reference evidence="3 4" key="1">
    <citation type="submission" date="2024-09" db="EMBL/GenBank/DDBJ databases">
        <authorList>
            <person name="Sun Q."/>
            <person name="Mori K."/>
        </authorList>
    </citation>
    <scope>NUCLEOTIDE SEQUENCE [LARGE SCALE GENOMIC DNA]</scope>
    <source>
        <strain evidence="3 4">JCM 13503</strain>
    </source>
</reference>
<keyword evidence="4" id="KW-1185">Reference proteome</keyword>
<proteinExistence type="predicted"/>
<dbReference type="PANTHER" id="PTHR44520:SF1">
    <property type="entry name" value="TWO-COMPONENT SYSTEM REGULATORY PROTEIN"/>
    <property type="match status" value="1"/>
</dbReference>
<evidence type="ECO:0000259" key="2">
    <source>
        <dbReference type="PROSITE" id="PS50110"/>
    </source>
</evidence>
<dbReference type="EMBL" id="JBHLYR010000016">
    <property type="protein sequence ID" value="MFB9991469.1"/>
    <property type="molecule type" value="Genomic_DNA"/>
</dbReference>
<evidence type="ECO:0000313" key="4">
    <source>
        <dbReference type="Proteomes" id="UP001589733"/>
    </source>
</evidence>
<dbReference type="InterPro" id="IPR011006">
    <property type="entry name" value="CheY-like_superfamily"/>
</dbReference>
<dbReference type="Pfam" id="PF00072">
    <property type="entry name" value="Response_reg"/>
    <property type="match status" value="1"/>
</dbReference>
<name>A0ABV6AVD6_9DEIO</name>
<evidence type="ECO:0000313" key="3">
    <source>
        <dbReference type="EMBL" id="MFB9991469.1"/>
    </source>
</evidence>
<dbReference type="SMART" id="SM00448">
    <property type="entry name" value="REC"/>
    <property type="match status" value="1"/>
</dbReference>